<dbReference type="Proteomes" id="UP000198440">
    <property type="component" value="Unassembled WGS sequence"/>
</dbReference>
<dbReference type="RefSeq" id="WP_170941075.1">
    <property type="nucleotide sequence ID" value="NZ_FZON01000029.1"/>
</dbReference>
<dbReference type="EMBL" id="FZON01000029">
    <property type="protein sequence ID" value="SNS73068.1"/>
    <property type="molecule type" value="Genomic_DNA"/>
</dbReference>
<evidence type="ECO:0000313" key="1">
    <source>
        <dbReference type="EMBL" id="SNS73068.1"/>
    </source>
</evidence>
<evidence type="ECO:0000313" key="2">
    <source>
        <dbReference type="Proteomes" id="UP000198440"/>
    </source>
</evidence>
<name>A0A239GWA5_9RHOB</name>
<accession>A0A239GWA5</accession>
<protein>
    <submittedName>
        <fullName evidence="1">Uncharacterized protein</fullName>
    </submittedName>
</protein>
<reference evidence="1 2" key="1">
    <citation type="submission" date="2017-06" db="EMBL/GenBank/DDBJ databases">
        <authorList>
            <person name="Kim H.J."/>
            <person name="Triplett B.A."/>
        </authorList>
    </citation>
    <scope>NUCLEOTIDE SEQUENCE [LARGE SCALE GENOMIC DNA]</scope>
    <source>
        <strain evidence="1 2">DSM 11445</strain>
    </source>
</reference>
<gene>
    <name evidence="1" type="ORF">SAMN04488078_102917</name>
</gene>
<sequence length="56" mass="6145">MASKPTHYRVTVNRPLEFAGARFRPGARYVVTTAIYDGLKADHPEAIATAEPMNKG</sequence>
<dbReference type="AlphaFoldDB" id="A0A239GWA5"/>
<proteinExistence type="predicted"/>
<organism evidence="1 2">
    <name type="scientific">Antarctobacter heliothermus</name>
    <dbReference type="NCBI Taxonomy" id="74033"/>
    <lineage>
        <taxon>Bacteria</taxon>
        <taxon>Pseudomonadati</taxon>
        <taxon>Pseudomonadota</taxon>
        <taxon>Alphaproteobacteria</taxon>
        <taxon>Rhodobacterales</taxon>
        <taxon>Roseobacteraceae</taxon>
        <taxon>Antarctobacter</taxon>
    </lineage>
</organism>